<dbReference type="SUPFAM" id="SSF69255">
    <property type="entry name" value="gp5 N-terminal domain-like"/>
    <property type="match status" value="1"/>
</dbReference>
<dbReference type="SUPFAM" id="SSF69279">
    <property type="entry name" value="Phage tail proteins"/>
    <property type="match status" value="2"/>
</dbReference>
<dbReference type="Gene3D" id="3.55.50.10">
    <property type="entry name" value="Baseplate protein-like domains"/>
    <property type="match status" value="1"/>
</dbReference>
<feature type="region of interest" description="Disordered" evidence="2">
    <location>
        <begin position="318"/>
        <end position="347"/>
    </location>
</feature>
<feature type="domain" description="Putative type VI secretion system Rhs element associated Vgr" evidence="5">
    <location>
        <begin position="598"/>
        <end position="703"/>
    </location>
</feature>
<sequence>MSLADELIATLLGAPTQNERLLRLHTPLGANVLLAERLDGIEAVAPSADVPAGLRFTVHALATSAHLDFKQLIGQPVLLELELADASLRPWHGHVTAVGLEGSDGGLARYRLTVEPWLAFLGHRQDSWVFQDRSVMQIVDEVFADYQGQGRLAPAWRWDLADESVYPRRSLCIQFQETDLAFVLRLLREEGLFGWFEHIAAPDDDTLGGHTFVIADHNTAFATNRQPRVRYTQSGASLSEDSLVRWQRSVSVQAARLALASPDYRAGPQDAALRRASAVGSSAPVDALGLSDVPGQYAYEDGAQGERLARRQMEALDARRERVQGSGSWRSAAPGSTFTLTDHPVHDGSDDSRDRFAILAVRHRARNNLRADVKAGIDSLLGTIRRDAAGRSAELPNDSDEPLYQSTVTAQRAAVPVRLAADDEAGLPDPRLASRPSVHGVQTALVVGLGEPVHTDRDHRIKIQFHWQRGARSSHRLAHPAGDNAPASDASSTWVRVSEAVAGANWGSHFSPRVGQEVLVGFLGGDIDRPVVMGTVYNGLGRPDAQSNQTSAGAAGAGGCAPAWFPGEAAEGRLQAHQHGAVFSGHKSQELASSASGSGGCNQLVLDDSPGQGRIELSSSSAQTRLQIGHLLQQTDNRRQQPRGHGLDLATQAWGAVRAASGLLISAHGKPGSTAGAMQLDTREPRTQLEQSAELARTLADSAHQRDARLPGDPEPAAMSSTKGLLASQDSLKGSDTTGDGSSSGGAGTVPTLTRPDIVIAAPGGITGSTPAHTVASAGNTASFVAGQDLQQLAQANSATVVKDGLVFFTYGTAQNPRKPNTETGVQLHAATGNVNTQSQQGATRLTADRAVSVASTHGMVKVTAPQHILLTAAGAAIRIEGGNITLSAPGKVEFRAAMKELGAGRSASLDKPQLPRPQALTLRPSDPIHAELLDAQGIPADWLPTAFSAAVVLDASGKRLGRHSLSQPMANVVQTERTEPIAYRLTSDSGTSWLVEEYIDEPPADDDTEAVDDEQ</sequence>
<evidence type="ECO:0000313" key="7">
    <source>
        <dbReference type="Proteomes" id="UP000007883"/>
    </source>
</evidence>
<accession>I0HSC0</accession>
<keyword evidence="7" id="KW-1185">Reference proteome</keyword>
<dbReference type="Pfam" id="PF04717">
    <property type="entry name" value="Phage_base_V"/>
    <property type="match status" value="1"/>
</dbReference>
<gene>
    <name evidence="6" type="ordered locus">RGE_25680</name>
</gene>
<evidence type="ECO:0000313" key="6">
    <source>
        <dbReference type="EMBL" id="BAL95907.1"/>
    </source>
</evidence>
<dbReference type="RefSeq" id="WP_014428769.1">
    <property type="nucleotide sequence ID" value="NC_017075.1"/>
</dbReference>
<dbReference type="AlphaFoldDB" id="I0HSC0"/>
<proteinExistence type="inferred from homology"/>
<evidence type="ECO:0000259" key="5">
    <source>
        <dbReference type="Pfam" id="PF13296"/>
    </source>
</evidence>
<evidence type="ECO:0000259" key="3">
    <source>
        <dbReference type="Pfam" id="PF04717"/>
    </source>
</evidence>
<feature type="region of interest" description="Disordered" evidence="2">
    <location>
        <begin position="585"/>
        <end position="607"/>
    </location>
</feature>
<name>I0HSC0_RUBGI</name>
<dbReference type="Gene3D" id="2.30.110.50">
    <property type="match status" value="1"/>
</dbReference>
<dbReference type="Gene3D" id="4.10.220.110">
    <property type="match status" value="1"/>
</dbReference>
<dbReference type="STRING" id="983917.RGE_25680"/>
<feature type="compositionally biased region" description="Basic and acidic residues" evidence="2">
    <location>
        <begin position="703"/>
        <end position="712"/>
    </location>
</feature>
<dbReference type="eggNOG" id="COG4253">
    <property type="taxonomic scope" value="Bacteria"/>
</dbReference>
<dbReference type="Pfam" id="PF10106">
    <property type="entry name" value="DUF2345"/>
    <property type="match status" value="1"/>
</dbReference>
<dbReference type="HOGENOM" id="CLU_004121_1_6_4"/>
<dbReference type="InterPro" id="IPR037026">
    <property type="entry name" value="Vgr_OB-fold_dom_sf"/>
</dbReference>
<dbReference type="InterPro" id="IPR006533">
    <property type="entry name" value="T6SS_Vgr_RhsGE"/>
</dbReference>
<feature type="domain" description="DUF2345" evidence="4">
    <location>
        <begin position="746"/>
        <end position="903"/>
    </location>
</feature>
<evidence type="ECO:0000256" key="2">
    <source>
        <dbReference type="SAM" id="MobiDB-lite"/>
    </source>
</evidence>
<feature type="compositionally biased region" description="Low complexity" evidence="2">
    <location>
        <begin position="730"/>
        <end position="741"/>
    </location>
</feature>
<dbReference type="InterPro" id="IPR028244">
    <property type="entry name" value="T6SS_Rhs_Vgr_dom"/>
</dbReference>
<dbReference type="InterPro" id="IPR006531">
    <property type="entry name" value="Gp5/Vgr_OB"/>
</dbReference>
<dbReference type="InterPro" id="IPR017847">
    <property type="entry name" value="T6SS_RhsGE_Vgr_subset"/>
</dbReference>
<organism evidence="6 7">
    <name type="scientific">Rubrivivax gelatinosus (strain NBRC 100245 / IL144)</name>
    <dbReference type="NCBI Taxonomy" id="983917"/>
    <lineage>
        <taxon>Bacteria</taxon>
        <taxon>Pseudomonadati</taxon>
        <taxon>Pseudomonadota</taxon>
        <taxon>Betaproteobacteria</taxon>
        <taxon>Burkholderiales</taxon>
        <taxon>Sphaerotilaceae</taxon>
        <taxon>Rubrivivax</taxon>
    </lineage>
</organism>
<dbReference type="EMBL" id="AP012320">
    <property type="protein sequence ID" value="BAL95907.1"/>
    <property type="molecule type" value="Genomic_DNA"/>
</dbReference>
<feature type="region of interest" description="Disordered" evidence="2">
    <location>
        <begin position="668"/>
        <end position="754"/>
    </location>
</feature>
<evidence type="ECO:0000259" key="4">
    <source>
        <dbReference type="Pfam" id="PF10106"/>
    </source>
</evidence>
<feature type="domain" description="Gp5/Type VI secretion system Vgr protein OB-fold" evidence="3">
    <location>
        <begin position="489"/>
        <end position="537"/>
    </location>
</feature>
<dbReference type="Pfam" id="PF13296">
    <property type="entry name" value="T6SS_Vgr"/>
    <property type="match status" value="1"/>
</dbReference>
<dbReference type="Pfam" id="PF05954">
    <property type="entry name" value="Phage_GPD"/>
    <property type="match status" value="1"/>
</dbReference>
<reference evidence="6 7" key="1">
    <citation type="journal article" date="2012" name="J. Bacteriol.">
        <title>Complete genome sequence of phototrophic betaproteobacterium Rubrivivax gelatinosus IL144.</title>
        <authorList>
            <person name="Nagashima S."/>
            <person name="Kamimura A."/>
            <person name="Shimizu T."/>
            <person name="Nakamura-isaki S."/>
            <person name="Aono E."/>
            <person name="Sakamoto K."/>
            <person name="Ichikawa N."/>
            <person name="Nakazawa H."/>
            <person name="Sekine M."/>
            <person name="Yamazaki S."/>
            <person name="Fujita N."/>
            <person name="Shimada K."/>
            <person name="Hanada S."/>
            <person name="Nagashima K.V.P."/>
        </authorList>
    </citation>
    <scope>NUCLEOTIDE SEQUENCE [LARGE SCALE GENOMIC DNA]</scope>
    <source>
        <strain evidence="7">NBRC 100245 / IL144</strain>
    </source>
</reference>
<dbReference type="InterPro" id="IPR018769">
    <property type="entry name" value="VgrG2_DUF2345"/>
</dbReference>
<dbReference type="Gene3D" id="2.40.50.230">
    <property type="entry name" value="Gp5 N-terminal domain"/>
    <property type="match status" value="1"/>
</dbReference>
<comment type="similarity">
    <text evidence="1">Belongs to the VgrG protein family.</text>
</comment>
<protein>
    <recommendedName>
        <fullName evidence="8">Rhs element Vgr protein</fullName>
    </recommendedName>
</protein>
<dbReference type="eggNOG" id="COG3501">
    <property type="taxonomic scope" value="Bacteria"/>
</dbReference>
<evidence type="ECO:0000256" key="1">
    <source>
        <dbReference type="ARBA" id="ARBA00005558"/>
    </source>
</evidence>
<dbReference type="NCBIfam" id="TIGR03361">
    <property type="entry name" value="VI_Rhs_Vgr"/>
    <property type="match status" value="1"/>
</dbReference>
<feature type="compositionally biased region" description="Polar residues" evidence="2">
    <location>
        <begin position="325"/>
        <end position="340"/>
    </location>
</feature>
<evidence type="ECO:0008006" key="8">
    <source>
        <dbReference type="Google" id="ProtNLM"/>
    </source>
</evidence>
<dbReference type="KEGG" id="rge:RGE_25680"/>
<dbReference type="PATRIC" id="fig|983917.3.peg.2495"/>
<dbReference type="Proteomes" id="UP000007883">
    <property type="component" value="Chromosome"/>
</dbReference>
<dbReference type="NCBIfam" id="TIGR01646">
    <property type="entry name" value="vgr_GE"/>
    <property type="match status" value="1"/>
</dbReference>